<evidence type="ECO:0000313" key="3">
    <source>
        <dbReference type="EMBL" id="TCF39796.1"/>
    </source>
</evidence>
<gene>
    <name evidence="1" type="ORF">MCC10004_0876</name>
    <name evidence="2" type="ORF">MCC10009_0756</name>
    <name evidence="3" type="ORF">MCC10100_0768</name>
</gene>
<evidence type="ECO:0000313" key="4">
    <source>
        <dbReference type="Proteomes" id="UP000291881"/>
    </source>
</evidence>
<accession>A0A4R0UQ16</accession>
<dbReference type="EMBL" id="SHPS01000015">
    <property type="protein sequence ID" value="TCD86123.1"/>
    <property type="molecule type" value="Genomic_DNA"/>
</dbReference>
<dbReference type="RefSeq" id="WP_015512274.1">
    <property type="nucleotide sequence ID" value="NZ_BCYH01000048.1"/>
</dbReference>
<dbReference type="EMBL" id="SHST01000021">
    <property type="protein sequence ID" value="TCF39796.1"/>
    <property type="molecule type" value="Genomic_DNA"/>
</dbReference>
<dbReference type="Proteomes" id="UP000291881">
    <property type="component" value="Unassembled WGS sequence"/>
</dbReference>
<sequence length="56" mass="6256">MIQRIAFSSNGVNEHAKRQQTNLPAMLECAFKQGLRTAQFQPITGNKRSLLAAKQI</sequence>
<proteinExistence type="predicted"/>
<evidence type="ECO:0000313" key="1">
    <source>
        <dbReference type="EMBL" id="TCD78260.1"/>
    </source>
</evidence>
<protein>
    <submittedName>
        <fullName evidence="3">Uncharacterized protein</fullName>
    </submittedName>
</protein>
<dbReference type="Proteomes" id="UP000293475">
    <property type="component" value="Unassembled WGS sequence"/>
</dbReference>
<reference evidence="4 5" key="1">
    <citation type="journal article" date="2018" name="Sci. Rep.">
        <title>Genomic diversity and distribution of Bifidobacterium longum subsp. longum across the human lifespan.</title>
        <authorList>
            <person name="Odamaki T."/>
            <person name="Bottacini F."/>
            <person name="Kato K."/>
            <person name="Mitsuyama E."/>
            <person name="Yoshida K."/>
            <person name="Horigome A."/>
            <person name="Xiao J.Z."/>
            <person name="van Sinderen D."/>
        </authorList>
    </citation>
    <scope>NUCLEOTIDE SEQUENCE [LARGE SCALE GENOMIC DNA]</scope>
    <source>
        <strain evidence="1 5">MCC10004</strain>
        <strain evidence="2 4">MCC10009</strain>
        <strain evidence="3 6">MCC10100</strain>
    </source>
</reference>
<comment type="caution">
    <text evidence="3">The sequence shown here is derived from an EMBL/GenBank/DDBJ whole genome shotgun (WGS) entry which is preliminary data.</text>
</comment>
<dbReference type="Proteomes" id="UP000294241">
    <property type="component" value="Unassembled WGS sequence"/>
</dbReference>
<organism evidence="3 6">
    <name type="scientific">Bifidobacterium longum subsp. longum</name>
    <dbReference type="NCBI Taxonomy" id="1679"/>
    <lineage>
        <taxon>Bacteria</taxon>
        <taxon>Bacillati</taxon>
        <taxon>Actinomycetota</taxon>
        <taxon>Actinomycetes</taxon>
        <taxon>Bifidobacteriales</taxon>
        <taxon>Bifidobacteriaceae</taxon>
        <taxon>Bifidobacterium</taxon>
    </lineage>
</organism>
<name>A0A4R0UQ16_BIFLL</name>
<evidence type="ECO:0000313" key="5">
    <source>
        <dbReference type="Proteomes" id="UP000293475"/>
    </source>
</evidence>
<dbReference type="AlphaFoldDB" id="A0A4R0UQ16"/>
<dbReference type="EMBL" id="SHPO01000015">
    <property type="protein sequence ID" value="TCD78260.1"/>
    <property type="molecule type" value="Genomic_DNA"/>
</dbReference>
<reference evidence="3" key="2">
    <citation type="submission" date="2019-02" db="EMBL/GenBank/DDBJ databases">
        <authorList>
            <person name="Odamaki T."/>
        </authorList>
    </citation>
    <scope>NUCLEOTIDE SEQUENCE</scope>
    <source>
        <strain evidence="1">MCC10004</strain>
        <strain evidence="2">MCC10009</strain>
        <strain evidence="3">MCC10100</strain>
    </source>
</reference>
<evidence type="ECO:0000313" key="2">
    <source>
        <dbReference type="EMBL" id="TCD86123.1"/>
    </source>
</evidence>
<evidence type="ECO:0000313" key="6">
    <source>
        <dbReference type="Proteomes" id="UP000294241"/>
    </source>
</evidence>